<accession>A0ABX0TGK3</accession>
<keyword evidence="6 11" id="KW-0067">ATP-binding</keyword>
<evidence type="ECO:0000256" key="2">
    <source>
        <dbReference type="ARBA" id="ARBA00022475"/>
    </source>
</evidence>
<comment type="similarity">
    <text evidence="11">Belongs to the KdpC family.</text>
</comment>
<keyword evidence="7 11" id="KW-0630">Potassium</keyword>
<dbReference type="HAMAP" id="MF_00276">
    <property type="entry name" value="KdpC"/>
    <property type="match status" value="1"/>
</dbReference>
<organism evidence="12 13">
    <name type="scientific">Paenarthrobacter ilicis</name>
    <dbReference type="NCBI Taxonomy" id="43665"/>
    <lineage>
        <taxon>Bacteria</taxon>
        <taxon>Bacillati</taxon>
        <taxon>Actinomycetota</taxon>
        <taxon>Actinomycetes</taxon>
        <taxon>Micrococcales</taxon>
        <taxon>Micrococcaceae</taxon>
        <taxon>Paenarthrobacter</taxon>
    </lineage>
</organism>
<evidence type="ECO:0000256" key="6">
    <source>
        <dbReference type="ARBA" id="ARBA00022840"/>
    </source>
</evidence>
<comment type="subunit">
    <text evidence="11">The system is composed of three essential subunits: KdpA, KdpB and KdpC.</text>
</comment>
<reference evidence="12 13" key="1">
    <citation type="submission" date="2020-03" db="EMBL/GenBank/DDBJ databases">
        <title>Genomic Encyclopedia of Type Strains, Phase III (KMG-III): the genomes of soil and plant-associated and newly described type strains.</title>
        <authorList>
            <person name="Whitman W."/>
        </authorList>
    </citation>
    <scope>NUCLEOTIDE SEQUENCE [LARGE SCALE GENOMIC DNA]</scope>
    <source>
        <strain evidence="12 13">CECT 4207</strain>
    </source>
</reference>
<keyword evidence="5 11" id="KW-0547">Nucleotide-binding</keyword>
<dbReference type="RefSeq" id="WP_167265546.1">
    <property type="nucleotide sequence ID" value="NZ_BAAAVO010000013.1"/>
</dbReference>
<evidence type="ECO:0000256" key="8">
    <source>
        <dbReference type="ARBA" id="ARBA00022989"/>
    </source>
</evidence>
<dbReference type="Pfam" id="PF02669">
    <property type="entry name" value="KdpC"/>
    <property type="match status" value="1"/>
</dbReference>
<keyword evidence="13" id="KW-1185">Reference proteome</keyword>
<comment type="subcellular location">
    <subcellularLocation>
        <location evidence="11">Cell membrane</location>
        <topology evidence="11">Single-pass membrane protein</topology>
    </subcellularLocation>
</comment>
<keyword evidence="8 11" id="KW-1133">Transmembrane helix</keyword>
<keyword evidence="4 11" id="KW-0812">Transmembrane</keyword>
<evidence type="ECO:0000256" key="7">
    <source>
        <dbReference type="ARBA" id="ARBA00022958"/>
    </source>
</evidence>
<evidence type="ECO:0000256" key="1">
    <source>
        <dbReference type="ARBA" id="ARBA00022448"/>
    </source>
</evidence>
<dbReference type="PANTHER" id="PTHR30042">
    <property type="entry name" value="POTASSIUM-TRANSPORTING ATPASE C CHAIN"/>
    <property type="match status" value="1"/>
</dbReference>
<keyword evidence="10 11" id="KW-0472">Membrane</keyword>
<keyword evidence="1 11" id="KW-0813">Transport</keyword>
<dbReference type="PIRSF" id="PIRSF001296">
    <property type="entry name" value="K_ATPase_KdpC"/>
    <property type="match status" value="1"/>
</dbReference>
<evidence type="ECO:0000256" key="3">
    <source>
        <dbReference type="ARBA" id="ARBA00022538"/>
    </source>
</evidence>
<evidence type="ECO:0000256" key="4">
    <source>
        <dbReference type="ARBA" id="ARBA00022692"/>
    </source>
</evidence>
<keyword evidence="2 11" id="KW-1003">Cell membrane</keyword>
<sequence>MKMYLRQAATAARFLLFATLVLGVLYPLAIFGAGQLVAPFQANGSVVKDQAGNPAASALISQVSSDGSGVQSPEWFHARPSAVTWDPASSSASNLGPNDPSLLDAVSAQRAAIAAAEKVPVADVPADAVTASGSGLDPHISPEYARIQVPRVAAAHGLGPDDVQSMVDRQTTGGAEAFLGQASVNVTLLNLDIAAATNRQ</sequence>
<evidence type="ECO:0000256" key="5">
    <source>
        <dbReference type="ARBA" id="ARBA00022741"/>
    </source>
</evidence>
<evidence type="ECO:0000256" key="9">
    <source>
        <dbReference type="ARBA" id="ARBA00023065"/>
    </source>
</evidence>
<keyword evidence="9 11" id="KW-0406">Ion transport</keyword>
<dbReference type="Proteomes" id="UP000802392">
    <property type="component" value="Unassembled WGS sequence"/>
</dbReference>
<dbReference type="InterPro" id="IPR003820">
    <property type="entry name" value="KdpC"/>
</dbReference>
<evidence type="ECO:0000313" key="12">
    <source>
        <dbReference type="EMBL" id="NIJ01632.1"/>
    </source>
</evidence>
<name>A0ABX0TGK3_9MICC</name>
<comment type="function">
    <text evidence="11">Part of the high-affinity ATP-driven potassium transport (or Kdp) system, which catalyzes the hydrolysis of ATP coupled with the electrogenic transport of potassium into the cytoplasm. This subunit acts as a catalytic chaperone that increases the ATP-binding affinity of the ATP-hydrolyzing subunit KdpB by the formation of a transient KdpB/KdpC/ATP ternary complex.</text>
</comment>
<protein>
    <recommendedName>
        <fullName evidence="11">Potassium-transporting ATPase KdpC subunit</fullName>
    </recommendedName>
    <alternativeName>
        <fullName evidence="11">ATP phosphohydrolase [potassium-transporting] C chain</fullName>
    </alternativeName>
    <alternativeName>
        <fullName evidence="11">Potassium-binding and translocating subunit C</fullName>
    </alternativeName>
    <alternativeName>
        <fullName evidence="11">Potassium-translocating ATPase C chain</fullName>
    </alternativeName>
</protein>
<gene>
    <name evidence="11" type="primary">kdpC</name>
    <name evidence="12" type="ORF">FHR86_001953</name>
</gene>
<proteinExistence type="inferred from homology"/>
<dbReference type="EMBL" id="JAAOZD010000003">
    <property type="protein sequence ID" value="NIJ01632.1"/>
    <property type="molecule type" value="Genomic_DNA"/>
</dbReference>
<dbReference type="PANTHER" id="PTHR30042:SF2">
    <property type="entry name" value="POTASSIUM-TRANSPORTING ATPASE KDPC SUBUNIT"/>
    <property type="match status" value="1"/>
</dbReference>
<keyword evidence="3 11" id="KW-0633">Potassium transport</keyword>
<evidence type="ECO:0000313" key="13">
    <source>
        <dbReference type="Proteomes" id="UP000802392"/>
    </source>
</evidence>
<evidence type="ECO:0000256" key="10">
    <source>
        <dbReference type="ARBA" id="ARBA00023136"/>
    </source>
</evidence>
<evidence type="ECO:0000256" key="11">
    <source>
        <dbReference type="HAMAP-Rule" id="MF_00276"/>
    </source>
</evidence>
<comment type="caution">
    <text evidence="12">The sequence shown here is derived from an EMBL/GenBank/DDBJ whole genome shotgun (WGS) entry which is preliminary data.</text>
</comment>